<dbReference type="AlphaFoldDB" id="A0A6S6S4B3"/>
<proteinExistence type="predicted"/>
<dbReference type="EMBL" id="CACVAS010000022">
    <property type="protein sequence ID" value="CAA6802493.1"/>
    <property type="molecule type" value="Genomic_DNA"/>
</dbReference>
<accession>A0A6S6S4B3</accession>
<sequence length="26" mass="2808">MNKNRQVSVNASPIWKKFAMGATASA</sequence>
<organism evidence="1">
    <name type="scientific">uncultured Sulfurovum sp</name>
    <dbReference type="NCBI Taxonomy" id="269237"/>
    <lineage>
        <taxon>Bacteria</taxon>
        <taxon>Pseudomonadati</taxon>
        <taxon>Campylobacterota</taxon>
        <taxon>Epsilonproteobacteria</taxon>
        <taxon>Campylobacterales</taxon>
        <taxon>Sulfurovaceae</taxon>
        <taxon>Sulfurovum</taxon>
        <taxon>environmental samples</taxon>
    </lineage>
</organism>
<evidence type="ECO:0000313" key="1">
    <source>
        <dbReference type="EMBL" id="CAA6802493.1"/>
    </source>
</evidence>
<reference evidence="1" key="1">
    <citation type="submission" date="2020-01" db="EMBL/GenBank/DDBJ databases">
        <authorList>
            <person name="Meier V. D."/>
            <person name="Meier V D."/>
        </authorList>
    </citation>
    <scope>NUCLEOTIDE SEQUENCE</scope>
    <source>
        <strain evidence="1">HLG_WM_MAG_01</strain>
    </source>
</reference>
<gene>
    <name evidence="1" type="ORF">HELGO_WM76063</name>
</gene>
<feature type="non-terminal residue" evidence="1">
    <location>
        <position position="26"/>
    </location>
</feature>
<name>A0A6S6S4B3_9BACT</name>
<protein>
    <submittedName>
        <fullName evidence="1">Uncharacterized protein</fullName>
    </submittedName>
</protein>